<dbReference type="AlphaFoldDB" id="A0A4Z1SSJ4"/>
<dbReference type="EMBL" id="VDLU01000002">
    <property type="protein sequence ID" value="TNJ28750.1"/>
    <property type="molecule type" value="Genomic_DNA"/>
</dbReference>
<reference evidence="2 3" key="1">
    <citation type="submission" date="2019-05" db="EMBL/GenBank/DDBJ databases">
        <title>The compact genome of Giardia muris reveals important steps in the evolution of intestinal protozoan parasites.</title>
        <authorList>
            <person name="Xu F."/>
            <person name="Jimenez-Gonzalez A."/>
            <person name="Einarsson E."/>
            <person name="Astvaldsson A."/>
            <person name="Peirasmaki D."/>
            <person name="Eckmann L."/>
            <person name="Andersson J.O."/>
            <person name="Svard S.G."/>
            <person name="Jerlstrom-Hultqvist J."/>
        </authorList>
    </citation>
    <scope>NUCLEOTIDE SEQUENCE [LARGE SCALE GENOMIC DNA]</scope>
    <source>
        <strain evidence="2 3">Roberts-Thomson</strain>
    </source>
</reference>
<sequence length="335" mass="38098">MAEYPLLDAPLIELKPEFPERVAKNYLRCVEVFKTLVQFKDSKRKEFRAADNEIGLLFNKFKSVPGLEDKQTSEEDSTQEEDEENDHNIVVFHKGDAFNGNDHIWTRIEHKLVNPDERGLCMCLALAHKLIQFFPNFSETKGMDEERIHALRDFISKAPKEIRLLDLIYTIAIVRCPAAFGLLVSLENQRAYADVLKQGGNKVDPGPHVHAFTRAILITTLASHSSPERNFCREIQEDIFKTIGERLTLAERTRDEGILQQLSELAIGIGYICLTSDDFGNGGNELAIIGFDDLEPEQLQLLCKCYTIPIGHNRWHREALMNRVTVTTAAPPPRQ</sequence>
<gene>
    <name evidence="2" type="ORF">GMRT_13779</name>
</gene>
<proteinExistence type="predicted"/>
<organism evidence="2 3">
    <name type="scientific">Giardia muris</name>
    <dbReference type="NCBI Taxonomy" id="5742"/>
    <lineage>
        <taxon>Eukaryota</taxon>
        <taxon>Metamonada</taxon>
        <taxon>Diplomonadida</taxon>
        <taxon>Hexamitidae</taxon>
        <taxon>Giardiinae</taxon>
        <taxon>Giardia</taxon>
    </lineage>
</organism>
<dbReference type="Proteomes" id="UP000315496">
    <property type="component" value="Chromosome 2"/>
</dbReference>
<evidence type="ECO:0000313" key="3">
    <source>
        <dbReference type="Proteomes" id="UP000315496"/>
    </source>
</evidence>
<protein>
    <submittedName>
        <fullName evidence="2">Uncharacterized protein</fullName>
    </submittedName>
</protein>
<keyword evidence="3" id="KW-1185">Reference proteome</keyword>
<evidence type="ECO:0000256" key="1">
    <source>
        <dbReference type="SAM" id="MobiDB-lite"/>
    </source>
</evidence>
<dbReference type="VEuPathDB" id="GiardiaDB:GMRT_13779"/>
<feature type="compositionally biased region" description="Acidic residues" evidence="1">
    <location>
        <begin position="74"/>
        <end position="85"/>
    </location>
</feature>
<feature type="region of interest" description="Disordered" evidence="1">
    <location>
        <begin position="67"/>
        <end position="86"/>
    </location>
</feature>
<accession>A0A4Z1SSJ4</accession>
<comment type="caution">
    <text evidence="2">The sequence shown here is derived from an EMBL/GenBank/DDBJ whole genome shotgun (WGS) entry which is preliminary data.</text>
</comment>
<evidence type="ECO:0000313" key="2">
    <source>
        <dbReference type="EMBL" id="TNJ28750.1"/>
    </source>
</evidence>
<name>A0A4Z1SSJ4_GIAMU</name>